<organism evidence="2">
    <name type="scientific">Chaetoceros debilis</name>
    <dbReference type="NCBI Taxonomy" id="122233"/>
    <lineage>
        <taxon>Eukaryota</taxon>
        <taxon>Sar</taxon>
        <taxon>Stramenopiles</taxon>
        <taxon>Ochrophyta</taxon>
        <taxon>Bacillariophyta</taxon>
        <taxon>Coscinodiscophyceae</taxon>
        <taxon>Chaetocerotophycidae</taxon>
        <taxon>Chaetocerotales</taxon>
        <taxon>Chaetocerotaceae</taxon>
        <taxon>Chaetoceros</taxon>
    </lineage>
</organism>
<protein>
    <submittedName>
        <fullName evidence="2">Uncharacterized protein</fullName>
    </submittedName>
</protein>
<feature type="region of interest" description="Disordered" evidence="1">
    <location>
        <begin position="1"/>
        <end position="138"/>
    </location>
</feature>
<name>A0A7S3PUY4_9STRA</name>
<reference evidence="2" key="1">
    <citation type="submission" date="2021-01" db="EMBL/GenBank/DDBJ databases">
        <authorList>
            <person name="Corre E."/>
            <person name="Pelletier E."/>
            <person name="Niang G."/>
            <person name="Scheremetjew M."/>
            <person name="Finn R."/>
            <person name="Kale V."/>
            <person name="Holt S."/>
            <person name="Cochrane G."/>
            <person name="Meng A."/>
            <person name="Brown T."/>
            <person name="Cohen L."/>
        </authorList>
    </citation>
    <scope>NUCLEOTIDE SEQUENCE</scope>
    <source>
        <strain evidence="2">MM31A-1</strain>
    </source>
</reference>
<gene>
    <name evidence="2" type="ORF">CDEB00056_LOCUS1359</name>
</gene>
<dbReference type="AlphaFoldDB" id="A0A7S3PUY4"/>
<dbReference type="EMBL" id="HBIO01001883">
    <property type="protein sequence ID" value="CAE0456518.1"/>
    <property type="molecule type" value="Transcribed_RNA"/>
</dbReference>
<evidence type="ECO:0000313" key="2">
    <source>
        <dbReference type="EMBL" id="CAE0456518.1"/>
    </source>
</evidence>
<feature type="compositionally biased region" description="Polar residues" evidence="1">
    <location>
        <begin position="48"/>
        <end position="58"/>
    </location>
</feature>
<feature type="compositionally biased region" description="Basic and acidic residues" evidence="1">
    <location>
        <begin position="69"/>
        <end position="78"/>
    </location>
</feature>
<accession>A0A7S3PUY4</accession>
<evidence type="ECO:0000256" key="1">
    <source>
        <dbReference type="SAM" id="MobiDB-lite"/>
    </source>
</evidence>
<feature type="compositionally biased region" description="Polar residues" evidence="1">
    <location>
        <begin position="108"/>
        <end position="135"/>
    </location>
</feature>
<proteinExistence type="predicted"/>
<feature type="compositionally biased region" description="Polar residues" evidence="1">
    <location>
        <begin position="8"/>
        <end position="18"/>
    </location>
</feature>
<sequence length="183" mass="20989">MDRKNSLAPRQTRSQTPTGAGRRNHRPNGTNPDGSRSRSRIRSRGRSQQLVPSDNKPSFRSPPSVIVRNNDKMMENRRRQMPPSPHSFRNKSLTPPHRQYPLSGKPHTISSSKIYSGTRSMSSPRLRSTPISIPSRTEGISKEKILGMMENDDDLALHDIFKKFAIQRERQKSSRQKPRPKER</sequence>